<evidence type="ECO:0000313" key="2">
    <source>
        <dbReference type="Proteomes" id="UP000625711"/>
    </source>
</evidence>
<dbReference type="EMBL" id="JAACXV010000016">
    <property type="protein sequence ID" value="KAF7287055.1"/>
    <property type="molecule type" value="Genomic_DNA"/>
</dbReference>
<sequence length="78" mass="8958">METWCSNERKGPTTESGVVLSVNEIKRSRLPGWVQLRYKARTCVPDRAGDSPIVRWRWCDAIPRLAGKTAARFRLYPP</sequence>
<protein>
    <submittedName>
        <fullName evidence="1">Uncharacterized protein</fullName>
    </submittedName>
</protein>
<dbReference type="Proteomes" id="UP000625711">
    <property type="component" value="Unassembled WGS sequence"/>
</dbReference>
<reference evidence="1" key="1">
    <citation type="submission" date="2020-08" db="EMBL/GenBank/DDBJ databases">
        <title>Genome sequencing and assembly of the red palm weevil Rhynchophorus ferrugineus.</title>
        <authorList>
            <person name="Dias G.B."/>
            <person name="Bergman C.M."/>
            <person name="Manee M."/>
        </authorList>
    </citation>
    <scope>NUCLEOTIDE SEQUENCE</scope>
    <source>
        <strain evidence="1">AA-2017</strain>
        <tissue evidence="1">Whole larva</tissue>
    </source>
</reference>
<name>A0A834MN59_RHYFE</name>
<comment type="caution">
    <text evidence="1">The sequence shown here is derived from an EMBL/GenBank/DDBJ whole genome shotgun (WGS) entry which is preliminary data.</text>
</comment>
<keyword evidence="2" id="KW-1185">Reference proteome</keyword>
<proteinExistence type="predicted"/>
<dbReference type="AlphaFoldDB" id="A0A834MN59"/>
<gene>
    <name evidence="1" type="ORF">GWI33_002437</name>
</gene>
<organism evidence="1 2">
    <name type="scientific">Rhynchophorus ferrugineus</name>
    <name type="common">Red palm weevil</name>
    <name type="synonym">Curculio ferrugineus</name>
    <dbReference type="NCBI Taxonomy" id="354439"/>
    <lineage>
        <taxon>Eukaryota</taxon>
        <taxon>Metazoa</taxon>
        <taxon>Ecdysozoa</taxon>
        <taxon>Arthropoda</taxon>
        <taxon>Hexapoda</taxon>
        <taxon>Insecta</taxon>
        <taxon>Pterygota</taxon>
        <taxon>Neoptera</taxon>
        <taxon>Endopterygota</taxon>
        <taxon>Coleoptera</taxon>
        <taxon>Polyphaga</taxon>
        <taxon>Cucujiformia</taxon>
        <taxon>Curculionidae</taxon>
        <taxon>Dryophthorinae</taxon>
        <taxon>Rhynchophorus</taxon>
    </lineage>
</organism>
<evidence type="ECO:0000313" key="1">
    <source>
        <dbReference type="EMBL" id="KAF7287055.1"/>
    </source>
</evidence>
<accession>A0A834MN59</accession>